<dbReference type="AlphaFoldDB" id="A0A7C4ASR1"/>
<dbReference type="InterPro" id="IPR004682">
    <property type="entry name" value="TRAP_DctP"/>
</dbReference>
<dbReference type="NCBIfam" id="TIGR00787">
    <property type="entry name" value="dctP"/>
    <property type="match status" value="1"/>
</dbReference>
<organism evidence="3">
    <name type="scientific">Desulfomonile tiedjei</name>
    <dbReference type="NCBI Taxonomy" id="2358"/>
    <lineage>
        <taxon>Bacteria</taxon>
        <taxon>Pseudomonadati</taxon>
        <taxon>Thermodesulfobacteriota</taxon>
        <taxon>Desulfomonilia</taxon>
        <taxon>Desulfomonilales</taxon>
        <taxon>Desulfomonilaceae</taxon>
        <taxon>Desulfomonile</taxon>
    </lineage>
</organism>
<dbReference type="EMBL" id="DTGT01000290">
    <property type="protein sequence ID" value="HGH61459.1"/>
    <property type="molecule type" value="Genomic_DNA"/>
</dbReference>
<evidence type="ECO:0000256" key="1">
    <source>
        <dbReference type="ARBA" id="ARBA00022729"/>
    </source>
</evidence>
<reference evidence="3" key="1">
    <citation type="journal article" date="2020" name="mSystems">
        <title>Genome- and Community-Level Interaction Insights into Carbon Utilization and Element Cycling Functions of Hydrothermarchaeota in Hydrothermal Sediment.</title>
        <authorList>
            <person name="Zhou Z."/>
            <person name="Liu Y."/>
            <person name="Xu W."/>
            <person name="Pan J."/>
            <person name="Luo Z.H."/>
            <person name="Li M."/>
        </authorList>
    </citation>
    <scope>NUCLEOTIDE SEQUENCE [LARGE SCALE GENOMIC DNA]</scope>
    <source>
        <strain evidence="3">SpSt-769</strain>
    </source>
</reference>
<evidence type="ECO:0000256" key="2">
    <source>
        <dbReference type="SAM" id="SignalP"/>
    </source>
</evidence>
<dbReference type="GO" id="GO:0030288">
    <property type="term" value="C:outer membrane-bounded periplasmic space"/>
    <property type="evidence" value="ECO:0007669"/>
    <property type="project" value="InterPro"/>
</dbReference>
<dbReference type="PIRSF" id="PIRSF006470">
    <property type="entry name" value="DctB"/>
    <property type="match status" value="1"/>
</dbReference>
<dbReference type="PANTHER" id="PTHR33376">
    <property type="match status" value="1"/>
</dbReference>
<dbReference type="GO" id="GO:0030246">
    <property type="term" value="F:carbohydrate binding"/>
    <property type="evidence" value="ECO:0007669"/>
    <property type="project" value="TreeGrafter"/>
</dbReference>
<dbReference type="GO" id="GO:0055085">
    <property type="term" value="P:transmembrane transport"/>
    <property type="evidence" value="ECO:0007669"/>
    <property type="project" value="InterPro"/>
</dbReference>
<accession>A0A7C4ASR1</accession>
<feature type="signal peptide" evidence="2">
    <location>
        <begin position="1"/>
        <end position="25"/>
    </location>
</feature>
<dbReference type="PANTHER" id="PTHR33376:SF2">
    <property type="entry name" value="DICARBOXYLATE-BINDING PERIPLASMIC PROTEIN"/>
    <property type="match status" value="1"/>
</dbReference>
<protein>
    <submittedName>
        <fullName evidence="3">DctP family TRAP transporter solute-binding subunit</fullName>
    </submittedName>
</protein>
<keyword evidence="1 2" id="KW-0732">Signal</keyword>
<dbReference type="InterPro" id="IPR018389">
    <property type="entry name" value="DctP_fam"/>
</dbReference>
<dbReference type="InterPro" id="IPR038404">
    <property type="entry name" value="TRAP_DctP_sf"/>
</dbReference>
<dbReference type="NCBIfam" id="NF037995">
    <property type="entry name" value="TRAP_S1"/>
    <property type="match status" value="1"/>
</dbReference>
<feature type="chain" id="PRO_5027618222" evidence="2">
    <location>
        <begin position="26"/>
        <end position="342"/>
    </location>
</feature>
<dbReference type="Pfam" id="PF03480">
    <property type="entry name" value="DctP"/>
    <property type="match status" value="1"/>
</dbReference>
<name>A0A7C4ASR1_9BACT</name>
<dbReference type="Gene3D" id="3.40.190.170">
    <property type="entry name" value="Bacterial extracellular solute-binding protein, family 7"/>
    <property type="match status" value="1"/>
</dbReference>
<gene>
    <name evidence="3" type="ORF">ENV54_09200</name>
</gene>
<sequence length="342" mass="38161">MKCRLLSLVVVGFLLTALMGAPSHAAMNMKFGHVAPPFHGQSKGAEAFAEYVKTKTNGAIDIKTFPFGQLGGEVSLAEQVQSGTLEIATISTAVLQNFVPQLAVMDLPFAYPDRKTAYAVLDDPEVQKKIFGLLPAKGIVGVGWTENEFRDITNSKREIRKPEDLKGLKIRVMNSPIYIDTFKELGASPTDLPFPEIYSALQNGTIDAQENPLLTSILIKATEINKFVTLSRHMLTECIIIVNQDVWNKLTDEQKKIFYEAGAKCIQVNREVDVELMKKLPKSGLSVEEYCKQNDVKVVELTDAERQAFKEAVKGVWEKYQKVIGQELFDFFMKKVAAHTQQ</sequence>
<evidence type="ECO:0000313" key="3">
    <source>
        <dbReference type="EMBL" id="HGH61459.1"/>
    </source>
</evidence>
<proteinExistence type="predicted"/>
<comment type="caution">
    <text evidence="3">The sequence shown here is derived from an EMBL/GenBank/DDBJ whole genome shotgun (WGS) entry which is preliminary data.</text>
</comment>